<dbReference type="EMBL" id="CAFBMK010000389">
    <property type="protein sequence ID" value="CAB4955140.1"/>
    <property type="molecule type" value="Genomic_DNA"/>
</dbReference>
<accession>A0A6J7KG12</accession>
<evidence type="ECO:0000256" key="1">
    <source>
        <dbReference type="SAM" id="MobiDB-lite"/>
    </source>
</evidence>
<dbReference type="AlphaFoldDB" id="A0A6J7KG12"/>
<sequence>MATTRRPNCAGDRGSPDGVQDARCGSRKYGAFGSFHGVQSAPCRPAARTAAQTAATAARYAGSLPGASGRAPSRACAASHPSPAAPAQVGMPQKEMSGR</sequence>
<proteinExistence type="predicted"/>
<reference evidence="2" key="1">
    <citation type="submission" date="2020-05" db="EMBL/GenBank/DDBJ databases">
        <authorList>
            <person name="Chiriac C."/>
            <person name="Salcher M."/>
            <person name="Ghai R."/>
            <person name="Kavagutti S V."/>
        </authorList>
    </citation>
    <scope>NUCLEOTIDE SEQUENCE</scope>
</reference>
<protein>
    <submittedName>
        <fullName evidence="2">Unannotated protein</fullName>
    </submittedName>
</protein>
<feature type="compositionally biased region" description="Low complexity" evidence="1">
    <location>
        <begin position="71"/>
        <end position="87"/>
    </location>
</feature>
<gene>
    <name evidence="2" type="ORF">UFOPK3564_03714</name>
</gene>
<feature type="region of interest" description="Disordered" evidence="1">
    <location>
        <begin position="63"/>
        <end position="99"/>
    </location>
</feature>
<name>A0A6J7KG12_9ZZZZ</name>
<evidence type="ECO:0000313" key="2">
    <source>
        <dbReference type="EMBL" id="CAB4955140.1"/>
    </source>
</evidence>
<feature type="region of interest" description="Disordered" evidence="1">
    <location>
        <begin position="1"/>
        <end position="22"/>
    </location>
</feature>
<organism evidence="2">
    <name type="scientific">freshwater metagenome</name>
    <dbReference type="NCBI Taxonomy" id="449393"/>
    <lineage>
        <taxon>unclassified sequences</taxon>
        <taxon>metagenomes</taxon>
        <taxon>ecological metagenomes</taxon>
    </lineage>
</organism>